<dbReference type="GO" id="GO:0005829">
    <property type="term" value="C:cytosol"/>
    <property type="evidence" value="ECO:0007669"/>
    <property type="project" value="TreeGrafter"/>
</dbReference>
<accession>A0A502GU39</accession>
<dbReference type="FunFam" id="3.40.309.10:FF:000004">
    <property type="entry name" value="Succinate-semialdehyde dehydrogenase I"/>
    <property type="match status" value="1"/>
</dbReference>
<evidence type="ECO:0000313" key="7">
    <source>
        <dbReference type="Proteomes" id="UP000317663"/>
    </source>
</evidence>
<dbReference type="InterPro" id="IPR050740">
    <property type="entry name" value="Aldehyde_DH_Superfamily"/>
</dbReference>
<feature type="domain" description="Aldehyde dehydrogenase" evidence="5">
    <location>
        <begin position="20"/>
        <end position="478"/>
    </location>
</feature>
<dbReference type="PANTHER" id="PTHR43353:SF5">
    <property type="entry name" value="SUCCINATE-SEMIALDEHYDE DEHYDROGENASE, MITOCHONDRIAL"/>
    <property type="match status" value="1"/>
</dbReference>
<proteinExistence type="inferred from homology"/>
<evidence type="ECO:0000256" key="3">
    <source>
        <dbReference type="PROSITE-ProRule" id="PRU10007"/>
    </source>
</evidence>
<dbReference type="EMBL" id="RCZD01000001">
    <property type="protein sequence ID" value="TPG64770.1"/>
    <property type="molecule type" value="Genomic_DNA"/>
</dbReference>
<dbReference type="Gene3D" id="3.40.605.10">
    <property type="entry name" value="Aldehyde Dehydrogenase, Chain A, domain 1"/>
    <property type="match status" value="1"/>
</dbReference>
<keyword evidence="7" id="KW-1185">Reference proteome</keyword>
<reference evidence="6 7" key="1">
    <citation type="journal article" date="2019" name="Environ. Microbiol.">
        <title>Species interactions and distinct microbial communities in high Arctic permafrost affected cryosols are associated with the CH4 and CO2 gas fluxes.</title>
        <authorList>
            <person name="Altshuler I."/>
            <person name="Hamel J."/>
            <person name="Turney S."/>
            <person name="Magnuson E."/>
            <person name="Levesque R."/>
            <person name="Greer C."/>
            <person name="Whyte L.G."/>
        </authorList>
    </citation>
    <scope>NUCLEOTIDE SEQUENCE [LARGE SCALE GENOMIC DNA]</scope>
    <source>
        <strain evidence="6 7">E4</strain>
    </source>
</reference>
<evidence type="ECO:0000256" key="4">
    <source>
        <dbReference type="RuleBase" id="RU003345"/>
    </source>
</evidence>
<dbReference type="InterPro" id="IPR016161">
    <property type="entry name" value="Ald_DH/histidinol_DH"/>
</dbReference>
<dbReference type="CDD" id="cd07103">
    <property type="entry name" value="ALDH_F5_SSADH_GabD"/>
    <property type="match status" value="1"/>
</dbReference>
<dbReference type="PROSITE" id="PS00070">
    <property type="entry name" value="ALDEHYDE_DEHYDR_CYS"/>
    <property type="match status" value="1"/>
</dbReference>
<dbReference type="GO" id="GO:0009450">
    <property type="term" value="P:gamma-aminobutyric acid catabolic process"/>
    <property type="evidence" value="ECO:0007669"/>
    <property type="project" value="InterPro"/>
</dbReference>
<dbReference type="GO" id="GO:0004777">
    <property type="term" value="F:succinate-semialdehyde dehydrogenase (NAD+) activity"/>
    <property type="evidence" value="ECO:0007669"/>
    <property type="project" value="TreeGrafter"/>
</dbReference>
<dbReference type="InterPro" id="IPR016163">
    <property type="entry name" value="Ald_DH_C"/>
</dbReference>
<evidence type="ECO:0000256" key="1">
    <source>
        <dbReference type="ARBA" id="ARBA00009986"/>
    </source>
</evidence>
<dbReference type="AlphaFoldDB" id="A0A502GU39"/>
<dbReference type="InterPro" id="IPR010102">
    <property type="entry name" value="Succ_semiAld_DH"/>
</dbReference>
<dbReference type="FunFam" id="3.40.605.10:FF:000026">
    <property type="entry name" value="Aldehyde dehydrogenase, putative"/>
    <property type="match status" value="1"/>
</dbReference>
<organism evidence="6 7">
    <name type="scientific">Ewingella americana</name>
    <dbReference type="NCBI Taxonomy" id="41202"/>
    <lineage>
        <taxon>Bacteria</taxon>
        <taxon>Pseudomonadati</taxon>
        <taxon>Pseudomonadota</taxon>
        <taxon>Gammaproteobacteria</taxon>
        <taxon>Enterobacterales</taxon>
        <taxon>Yersiniaceae</taxon>
        <taxon>Ewingella</taxon>
    </lineage>
</organism>
<evidence type="ECO:0000313" key="6">
    <source>
        <dbReference type="EMBL" id="TPG64770.1"/>
    </source>
</evidence>
<dbReference type="SUPFAM" id="SSF53720">
    <property type="entry name" value="ALDH-like"/>
    <property type="match status" value="1"/>
</dbReference>
<dbReference type="InterPro" id="IPR016160">
    <property type="entry name" value="Ald_DH_CS_CYS"/>
</dbReference>
<dbReference type="NCBIfam" id="TIGR01780">
    <property type="entry name" value="SSADH"/>
    <property type="match status" value="1"/>
</dbReference>
<evidence type="ECO:0000259" key="5">
    <source>
        <dbReference type="Pfam" id="PF00171"/>
    </source>
</evidence>
<dbReference type="Proteomes" id="UP000317663">
    <property type="component" value="Unassembled WGS sequence"/>
</dbReference>
<dbReference type="InterPro" id="IPR016162">
    <property type="entry name" value="Ald_DH_N"/>
</dbReference>
<keyword evidence="2 4" id="KW-0560">Oxidoreductase</keyword>
<dbReference type="RefSeq" id="WP_140469856.1">
    <property type="nucleotide sequence ID" value="NZ_RCZD01000001.1"/>
</dbReference>
<evidence type="ECO:0000256" key="2">
    <source>
        <dbReference type="ARBA" id="ARBA00023002"/>
    </source>
</evidence>
<dbReference type="FunFam" id="3.40.605.10:FF:000005">
    <property type="entry name" value="Succinate-semialdehyde dehydrogenase I"/>
    <property type="match status" value="1"/>
</dbReference>
<dbReference type="Pfam" id="PF00171">
    <property type="entry name" value="Aldedh"/>
    <property type="match status" value="1"/>
</dbReference>
<name>A0A502GU39_9GAMM</name>
<dbReference type="PROSITE" id="PS00687">
    <property type="entry name" value="ALDEHYDE_DEHYDR_GLU"/>
    <property type="match status" value="1"/>
</dbReference>
<dbReference type="InterPro" id="IPR015590">
    <property type="entry name" value="Aldehyde_DH_dom"/>
</dbReference>
<dbReference type="InterPro" id="IPR029510">
    <property type="entry name" value="Ald_DH_CS_GLU"/>
</dbReference>
<protein>
    <submittedName>
        <fullName evidence="6">NAD-dependent succinate-semialdehyde dehydrogenase</fullName>
    </submittedName>
</protein>
<feature type="active site" evidence="3">
    <location>
        <position position="256"/>
    </location>
</feature>
<sequence length="484" mass="52244">MLDLRDPSLFRETCLLAGEWRPATDGATFPVTNPATAEIIAHVPQLEGAAIEEAIFAAQRAFLLWREKTAKERCVILRRWFDLITDNSADLAAIMTAEQGKPLAESRGEVAYAASFIDWFAEEGKRIYGDVIPSPQADKRLVVLKQPVGVCAAITPWNFPAAMITRKAAPALAAGCVMIVKPAEQTPLTAFALGELAMRAGIPAGVLQIVTGDAKVIGNVLTKSEVVRKLSFTGSTQIGRLLMAQCAPTLKRVSLELGGNAPFIVFDDADIEAAVDGAVQSKFRNAGQTCVCTNRFLVQSGIYDQFAQRLAERVRSLTVGNGVDAGVLVGPLIDEDAVVKVESHIQDAKDKGAEVLTGGNRHTCGGLFVEPTVIVNVTRDMLIAREETFGPVAPLFRFDTEEEAVAMANDTEFGLAAYFFTENSKRMWRVAEALEYGMVGHNTGLISNEVAPFGGMKQSGIGREGSKYGIDEYLEIKYFCTSVG</sequence>
<dbReference type="Gene3D" id="3.40.309.10">
    <property type="entry name" value="Aldehyde Dehydrogenase, Chain A, domain 2"/>
    <property type="match status" value="1"/>
</dbReference>
<dbReference type="OrthoDB" id="9812625at2"/>
<gene>
    <name evidence="6" type="ORF">EAH77_00505</name>
</gene>
<comment type="caution">
    <text evidence="6">The sequence shown here is derived from an EMBL/GenBank/DDBJ whole genome shotgun (WGS) entry which is preliminary data.</text>
</comment>
<comment type="similarity">
    <text evidence="1 4">Belongs to the aldehyde dehydrogenase family.</text>
</comment>
<dbReference type="PANTHER" id="PTHR43353">
    <property type="entry name" value="SUCCINATE-SEMIALDEHYDE DEHYDROGENASE, MITOCHONDRIAL"/>
    <property type="match status" value="1"/>
</dbReference>